<dbReference type="KEGG" id="aqu:109582934"/>
<proteinExistence type="predicted"/>
<accession>A0AAN0J9Z2</accession>
<dbReference type="GeneID" id="109582934"/>
<dbReference type="Proteomes" id="UP000007879">
    <property type="component" value="Unassembled WGS sequence"/>
</dbReference>
<feature type="transmembrane region" description="Helical" evidence="1">
    <location>
        <begin position="16"/>
        <end position="33"/>
    </location>
</feature>
<protein>
    <submittedName>
        <fullName evidence="2">Uncharacterized protein</fullName>
    </submittedName>
</protein>
<feature type="transmembrane region" description="Helical" evidence="1">
    <location>
        <begin position="143"/>
        <end position="166"/>
    </location>
</feature>
<feature type="transmembrane region" description="Helical" evidence="1">
    <location>
        <begin position="230"/>
        <end position="253"/>
    </location>
</feature>
<evidence type="ECO:0000256" key="1">
    <source>
        <dbReference type="SAM" id="Phobius"/>
    </source>
</evidence>
<feature type="transmembrane region" description="Helical" evidence="1">
    <location>
        <begin position="393"/>
        <end position="412"/>
    </location>
</feature>
<keyword evidence="1" id="KW-1133">Transmembrane helix</keyword>
<evidence type="ECO:0000313" key="2">
    <source>
        <dbReference type="EnsemblMetazoa" id="XP_019853572.1"/>
    </source>
</evidence>
<sequence>MACDCSDKFISCFRSFLYVLFYILSFFTCQYVPDVKIEDEDEKKRCKVCCSILVILYMAAFTILCGLFINIFPTVLFISDWYHCPINYYNICYTLQFHSSNPNSSKVPEIVLRSKDDHDGDYLDREVTRTAVQPFNDLAKFTLLSICFSTFVSYLIFIIALIWHYFSDHFHFSKWRCDGYEALEDNEGIPHPFNEITCNCTCNDDDDDDDDDDSTEVFCVFCSYKLTKHFWFFFFLSLNIIFWGAMVVIFFYAQYHYGVHKETQGNKTSSKTEKNKKYEIASAALYFYSHLCTIVSCFIFSKIMYGIQRKINEQKKDITSTVTLPDLINDDKTFLKRATKALSIFQFWFFIHWIFYIVTSFLMIALSIEAILLHIRATQHHIQPGVHFSVYEIPLLIIWSISNVLMFIYPCFQAASITRARKKYIRHLMRDYAKTDQKEKVDSYVKYLQSRDFGFRLNIACIHIPFNLNVAYTSILIGVFGIVLSVLTTVAT</sequence>
<feature type="transmembrane region" description="Helical" evidence="1">
    <location>
        <begin position="285"/>
        <end position="305"/>
    </location>
</feature>
<feature type="transmembrane region" description="Helical" evidence="1">
    <location>
        <begin position="347"/>
        <end position="373"/>
    </location>
</feature>
<feature type="transmembrane region" description="Helical" evidence="1">
    <location>
        <begin position="54"/>
        <end position="78"/>
    </location>
</feature>
<keyword evidence="1" id="KW-0472">Membrane</keyword>
<reference evidence="2" key="2">
    <citation type="submission" date="2024-06" db="UniProtKB">
        <authorList>
            <consortium name="EnsemblMetazoa"/>
        </authorList>
    </citation>
    <scope>IDENTIFICATION</scope>
</reference>
<keyword evidence="3" id="KW-1185">Reference proteome</keyword>
<keyword evidence="1" id="KW-0812">Transmembrane</keyword>
<name>A0AAN0J9Z2_AMPQE</name>
<feature type="transmembrane region" description="Helical" evidence="1">
    <location>
        <begin position="470"/>
        <end position="491"/>
    </location>
</feature>
<dbReference type="RefSeq" id="XP_019853572.1">
    <property type="nucleotide sequence ID" value="XM_019998013.1"/>
</dbReference>
<dbReference type="EnsemblMetazoa" id="XM_019998013.1">
    <property type="protein sequence ID" value="XP_019853572.1"/>
    <property type="gene ID" value="LOC109582934"/>
</dbReference>
<organism evidence="2 3">
    <name type="scientific">Amphimedon queenslandica</name>
    <name type="common">Sponge</name>
    <dbReference type="NCBI Taxonomy" id="400682"/>
    <lineage>
        <taxon>Eukaryota</taxon>
        <taxon>Metazoa</taxon>
        <taxon>Porifera</taxon>
        <taxon>Demospongiae</taxon>
        <taxon>Heteroscleromorpha</taxon>
        <taxon>Haplosclerida</taxon>
        <taxon>Niphatidae</taxon>
        <taxon>Amphimedon</taxon>
    </lineage>
</organism>
<evidence type="ECO:0000313" key="3">
    <source>
        <dbReference type="Proteomes" id="UP000007879"/>
    </source>
</evidence>
<reference evidence="3" key="1">
    <citation type="journal article" date="2010" name="Nature">
        <title>The Amphimedon queenslandica genome and the evolution of animal complexity.</title>
        <authorList>
            <person name="Srivastava M."/>
            <person name="Simakov O."/>
            <person name="Chapman J."/>
            <person name="Fahey B."/>
            <person name="Gauthier M.E."/>
            <person name="Mitros T."/>
            <person name="Richards G.S."/>
            <person name="Conaco C."/>
            <person name="Dacre M."/>
            <person name="Hellsten U."/>
            <person name="Larroux C."/>
            <person name="Putnam N.H."/>
            <person name="Stanke M."/>
            <person name="Adamska M."/>
            <person name="Darling A."/>
            <person name="Degnan S.M."/>
            <person name="Oakley T.H."/>
            <person name="Plachetzki D.C."/>
            <person name="Zhai Y."/>
            <person name="Adamski M."/>
            <person name="Calcino A."/>
            <person name="Cummins S.F."/>
            <person name="Goodstein D.M."/>
            <person name="Harris C."/>
            <person name="Jackson D.J."/>
            <person name="Leys S.P."/>
            <person name="Shu S."/>
            <person name="Woodcroft B.J."/>
            <person name="Vervoort M."/>
            <person name="Kosik K.S."/>
            <person name="Manning G."/>
            <person name="Degnan B.M."/>
            <person name="Rokhsar D.S."/>
        </authorList>
    </citation>
    <scope>NUCLEOTIDE SEQUENCE [LARGE SCALE GENOMIC DNA]</scope>
</reference>
<dbReference type="AlphaFoldDB" id="A0AAN0J9Z2"/>